<dbReference type="SUPFAM" id="SSF51206">
    <property type="entry name" value="cAMP-binding domain-like"/>
    <property type="match status" value="1"/>
</dbReference>
<proteinExistence type="predicted"/>
<protein>
    <submittedName>
        <fullName evidence="1">Crp/Fnr family transcriptional regulator</fullName>
    </submittedName>
</protein>
<name>A0ABR9VV16_9SYNC</name>
<dbReference type="InterPro" id="IPR018490">
    <property type="entry name" value="cNMP-bd_dom_sf"/>
</dbReference>
<dbReference type="EMBL" id="JADEVV010000053">
    <property type="protein sequence ID" value="MBE9255205.1"/>
    <property type="molecule type" value="Genomic_DNA"/>
</dbReference>
<comment type="caution">
    <text evidence="1">The sequence shown here is derived from an EMBL/GenBank/DDBJ whole genome shotgun (WGS) entry which is preliminary data.</text>
</comment>
<keyword evidence="2" id="KW-1185">Reference proteome</keyword>
<accession>A0ABR9VV16</accession>
<dbReference type="InterPro" id="IPR014710">
    <property type="entry name" value="RmlC-like_jellyroll"/>
</dbReference>
<organism evidence="1 2">
    <name type="scientific">Synechocystis salina LEGE 00031</name>
    <dbReference type="NCBI Taxonomy" id="1828736"/>
    <lineage>
        <taxon>Bacteria</taxon>
        <taxon>Bacillati</taxon>
        <taxon>Cyanobacteriota</taxon>
        <taxon>Cyanophyceae</taxon>
        <taxon>Synechococcales</taxon>
        <taxon>Merismopediaceae</taxon>
        <taxon>Synechocystis</taxon>
    </lineage>
</organism>
<gene>
    <name evidence="1" type="ORF">IQ217_15445</name>
</gene>
<sequence>MAKRSPALSPALPERLVQESYLFRGMDLPLVEDYLASAELKIEKLFSNRPIYTAFLPDQTLDSLYVMLDDGVVITRSTPLDRIIAINYAGSCFGWRSLPFSYGLASKSFPCSVEVYKTTHVIKIPLATVQQIYENSEIFRERYRFLFELQQKFEYHLLNCSTYPPQAVASLLRALIYQERELGNQPDRQGNYIFDLPIDVIARACQLNQRTVEQVLKGMQKHHLITIPKGEKEDLIQILAPEGLKEVYSATREKVNWWPLK</sequence>
<dbReference type="RefSeq" id="WP_194020630.1">
    <property type="nucleotide sequence ID" value="NZ_JADEVV010000053.1"/>
</dbReference>
<reference evidence="1 2" key="1">
    <citation type="submission" date="2020-10" db="EMBL/GenBank/DDBJ databases">
        <authorList>
            <person name="Castelo-Branco R."/>
            <person name="Eusebio N."/>
            <person name="Adriana R."/>
            <person name="Vieira A."/>
            <person name="Brugerolle De Fraissinette N."/>
            <person name="Rezende De Castro R."/>
            <person name="Schneider M.P."/>
            <person name="Vasconcelos V."/>
            <person name="Leao P.N."/>
        </authorList>
    </citation>
    <scope>NUCLEOTIDE SEQUENCE [LARGE SCALE GENOMIC DNA]</scope>
    <source>
        <strain evidence="1 2">LEGE 00031</strain>
    </source>
</reference>
<evidence type="ECO:0000313" key="2">
    <source>
        <dbReference type="Proteomes" id="UP000658720"/>
    </source>
</evidence>
<dbReference type="Proteomes" id="UP000658720">
    <property type="component" value="Unassembled WGS sequence"/>
</dbReference>
<evidence type="ECO:0000313" key="1">
    <source>
        <dbReference type="EMBL" id="MBE9255205.1"/>
    </source>
</evidence>
<dbReference type="Gene3D" id="2.60.120.10">
    <property type="entry name" value="Jelly Rolls"/>
    <property type="match status" value="1"/>
</dbReference>